<dbReference type="HOGENOM" id="CLU_2688507_0_0_1"/>
<organism evidence="1 2">
    <name type="scientific">Paxillus rubicundulus Ve08.2h10</name>
    <dbReference type="NCBI Taxonomy" id="930991"/>
    <lineage>
        <taxon>Eukaryota</taxon>
        <taxon>Fungi</taxon>
        <taxon>Dikarya</taxon>
        <taxon>Basidiomycota</taxon>
        <taxon>Agaricomycotina</taxon>
        <taxon>Agaricomycetes</taxon>
        <taxon>Agaricomycetidae</taxon>
        <taxon>Boletales</taxon>
        <taxon>Paxilineae</taxon>
        <taxon>Paxillaceae</taxon>
        <taxon>Paxillus</taxon>
    </lineage>
</organism>
<dbReference type="EMBL" id="KN825014">
    <property type="protein sequence ID" value="KIK95915.1"/>
    <property type="molecule type" value="Genomic_DNA"/>
</dbReference>
<sequence length="74" mass="8191">MLKLLDISLPISTTRPSITHSQYLSGALSIPFLMATWRGEEQKGPILVSRISLEKGPEKRPICSSPTMYSSITE</sequence>
<name>A0A0D0E9N8_9AGAM</name>
<keyword evidence="2" id="KW-1185">Reference proteome</keyword>
<reference evidence="1 2" key="1">
    <citation type="submission" date="2014-04" db="EMBL/GenBank/DDBJ databases">
        <authorList>
            <consortium name="DOE Joint Genome Institute"/>
            <person name="Kuo A."/>
            <person name="Kohler A."/>
            <person name="Jargeat P."/>
            <person name="Nagy L.G."/>
            <person name="Floudas D."/>
            <person name="Copeland A."/>
            <person name="Barry K.W."/>
            <person name="Cichocki N."/>
            <person name="Veneault-Fourrey C."/>
            <person name="LaButti K."/>
            <person name="Lindquist E.A."/>
            <person name="Lipzen A."/>
            <person name="Lundell T."/>
            <person name="Morin E."/>
            <person name="Murat C."/>
            <person name="Sun H."/>
            <person name="Tunlid A."/>
            <person name="Henrissat B."/>
            <person name="Grigoriev I.V."/>
            <person name="Hibbett D.S."/>
            <person name="Martin F."/>
            <person name="Nordberg H.P."/>
            <person name="Cantor M.N."/>
            <person name="Hua S.X."/>
        </authorList>
    </citation>
    <scope>NUCLEOTIDE SEQUENCE [LARGE SCALE GENOMIC DNA]</scope>
    <source>
        <strain evidence="1 2">Ve08.2h10</strain>
    </source>
</reference>
<accession>A0A0D0E9N8</accession>
<reference evidence="2" key="2">
    <citation type="submission" date="2015-01" db="EMBL/GenBank/DDBJ databases">
        <title>Evolutionary Origins and Diversification of the Mycorrhizal Mutualists.</title>
        <authorList>
            <consortium name="DOE Joint Genome Institute"/>
            <consortium name="Mycorrhizal Genomics Consortium"/>
            <person name="Kohler A."/>
            <person name="Kuo A."/>
            <person name="Nagy L.G."/>
            <person name="Floudas D."/>
            <person name="Copeland A."/>
            <person name="Barry K.W."/>
            <person name="Cichocki N."/>
            <person name="Veneault-Fourrey C."/>
            <person name="LaButti K."/>
            <person name="Lindquist E.A."/>
            <person name="Lipzen A."/>
            <person name="Lundell T."/>
            <person name="Morin E."/>
            <person name="Murat C."/>
            <person name="Riley R."/>
            <person name="Ohm R."/>
            <person name="Sun H."/>
            <person name="Tunlid A."/>
            <person name="Henrissat B."/>
            <person name="Grigoriev I.V."/>
            <person name="Hibbett D.S."/>
            <person name="Martin F."/>
        </authorList>
    </citation>
    <scope>NUCLEOTIDE SEQUENCE [LARGE SCALE GENOMIC DNA]</scope>
    <source>
        <strain evidence="2">Ve08.2h10</strain>
    </source>
</reference>
<dbReference type="Proteomes" id="UP000054538">
    <property type="component" value="Unassembled WGS sequence"/>
</dbReference>
<dbReference type="InParanoid" id="A0A0D0E9N8"/>
<proteinExistence type="predicted"/>
<evidence type="ECO:0000313" key="1">
    <source>
        <dbReference type="EMBL" id="KIK95915.1"/>
    </source>
</evidence>
<gene>
    <name evidence="1" type="ORF">PAXRUDRAFT_348345</name>
</gene>
<evidence type="ECO:0000313" key="2">
    <source>
        <dbReference type="Proteomes" id="UP000054538"/>
    </source>
</evidence>
<protein>
    <submittedName>
        <fullName evidence="1">Uncharacterized protein</fullName>
    </submittedName>
</protein>
<dbReference type="AlphaFoldDB" id="A0A0D0E9N8"/>